<sequence>MGPNKHDLIRALKLQPHIEGGLFRRTFSSSSSVHRPSDQKKRLTLSSIYYLLTDDHRVSYMAENKSDIIRFFHSGSPITYYVVSPDGELTKFILGSDIHNGHVPQFATVGGSWLGAVLERGEYGLLSEAVAPGFEYEDMKMVRREDVERKFPHLVDRIGHLLR</sequence>
<gene>
    <name evidence="2" type="ORF">BWQ96_02655</name>
</gene>
<dbReference type="InterPro" id="IPR009327">
    <property type="entry name" value="Cupin_DUF985"/>
</dbReference>
<protein>
    <recommendedName>
        <fullName evidence="1">DUF985 domain-containing protein</fullName>
    </recommendedName>
</protein>
<dbReference type="SUPFAM" id="SSF51182">
    <property type="entry name" value="RmlC-like cupins"/>
    <property type="match status" value="1"/>
</dbReference>
<dbReference type="PANTHER" id="PTHR33387:SF3">
    <property type="entry name" value="DUF985 DOMAIN-CONTAINING PROTEIN"/>
    <property type="match status" value="1"/>
</dbReference>
<organism evidence="2 3">
    <name type="scientific">Gracilariopsis chorda</name>
    <dbReference type="NCBI Taxonomy" id="448386"/>
    <lineage>
        <taxon>Eukaryota</taxon>
        <taxon>Rhodophyta</taxon>
        <taxon>Florideophyceae</taxon>
        <taxon>Rhodymeniophycidae</taxon>
        <taxon>Gracilariales</taxon>
        <taxon>Gracilariaceae</taxon>
        <taxon>Gracilariopsis</taxon>
    </lineage>
</organism>
<dbReference type="CDD" id="cd06121">
    <property type="entry name" value="cupin_YML079wp"/>
    <property type="match status" value="1"/>
</dbReference>
<keyword evidence="3" id="KW-1185">Reference proteome</keyword>
<evidence type="ECO:0000259" key="1">
    <source>
        <dbReference type="Pfam" id="PF06172"/>
    </source>
</evidence>
<dbReference type="EMBL" id="NBIV01000023">
    <property type="protein sequence ID" value="PXF47511.1"/>
    <property type="molecule type" value="Genomic_DNA"/>
</dbReference>
<dbReference type="InterPro" id="IPR011051">
    <property type="entry name" value="RmlC_Cupin_sf"/>
</dbReference>
<dbReference type="InterPro" id="IPR039935">
    <property type="entry name" value="YML079W-like"/>
</dbReference>
<dbReference type="OrthoDB" id="6614653at2759"/>
<evidence type="ECO:0000313" key="3">
    <source>
        <dbReference type="Proteomes" id="UP000247409"/>
    </source>
</evidence>
<accession>A0A2V3IZE3</accession>
<dbReference type="Pfam" id="PF06172">
    <property type="entry name" value="Cupin_5"/>
    <property type="match status" value="1"/>
</dbReference>
<dbReference type="InterPro" id="IPR014710">
    <property type="entry name" value="RmlC-like_jellyroll"/>
</dbReference>
<name>A0A2V3IZE3_9FLOR</name>
<evidence type="ECO:0000313" key="2">
    <source>
        <dbReference type="EMBL" id="PXF47511.1"/>
    </source>
</evidence>
<comment type="caution">
    <text evidence="2">The sequence shown here is derived from an EMBL/GenBank/DDBJ whole genome shotgun (WGS) entry which is preliminary data.</text>
</comment>
<dbReference type="Proteomes" id="UP000247409">
    <property type="component" value="Unassembled WGS sequence"/>
</dbReference>
<reference evidence="2 3" key="1">
    <citation type="journal article" date="2018" name="Mol. Biol. Evol.">
        <title>Analysis of the draft genome of the red seaweed Gracilariopsis chorda provides insights into genome size evolution in Rhodophyta.</title>
        <authorList>
            <person name="Lee J."/>
            <person name="Yang E.C."/>
            <person name="Graf L."/>
            <person name="Yang J.H."/>
            <person name="Qiu H."/>
            <person name="Zel Zion U."/>
            <person name="Chan C.X."/>
            <person name="Stephens T.G."/>
            <person name="Weber A.P.M."/>
            <person name="Boo G.H."/>
            <person name="Boo S.M."/>
            <person name="Kim K.M."/>
            <person name="Shin Y."/>
            <person name="Jung M."/>
            <person name="Lee S.J."/>
            <person name="Yim H.S."/>
            <person name="Lee J.H."/>
            <person name="Bhattacharya D."/>
            <person name="Yoon H.S."/>
        </authorList>
    </citation>
    <scope>NUCLEOTIDE SEQUENCE [LARGE SCALE GENOMIC DNA]</scope>
    <source>
        <strain evidence="2 3">SKKU-2015</strain>
        <tissue evidence="2">Whole body</tissue>
    </source>
</reference>
<dbReference type="PANTHER" id="PTHR33387">
    <property type="entry name" value="RMLC-LIKE JELLY ROLL FOLD PROTEIN"/>
    <property type="match status" value="1"/>
</dbReference>
<feature type="domain" description="DUF985" evidence="1">
    <location>
        <begin position="7"/>
        <end position="141"/>
    </location>
</feature>
<dbReference type="Gene3D" id="2.60.120.10">
    <property type="entry name" value="Jelly Rolls"/>
    <property type="match status" value="1"/>
</dbReference>
<dbReference type="AlphaFoldDB" id="A0A2V3IZE3"/>
<proteinExistence type="predicted"/>